<dbReference type="GO" id="GO:0004842">
    <property type="term" value="F:ubiquitin-protein transferase activity"/>
    <property type="evidence" value="ECO:0007669"/>
    <property type="project" value="InterPro"/>
</dbReference>
<dbReference type="InterPro" id="IPR006597">
    <property type="entry name" value="Sel1-like"/>
</dbReference>
<dbReference type="AlphaFoldDB" id="A0A9N8E6K1"/>
<keyword evidence="3" id="KW-1133">Transmembrane helix</keyword>
<keyword evidence="3" id="KW-0812">Transmembrane</keyword>
<evidence type="ECO:0000313" key="6">
    <source>
        <dbReference type="Proteomes" id="UP001153069"/>
    </source>
</evidence>
<dbReference type="InterPro" id="IPR011990">
    <property type="entry name" value="TPR-like_helical_dom_sf"/>
</dbReference>
<evidence type="ECO:0000256" key="2">
    <source>
        <dbReference type="SAM" id="MobiDB-lite"/>
    </source>
</evidence>
<dbReference type="PANTHER" id="PTHR11102">
    <property type="entry name" value="SEL-1-LIKE PROTEIN"/>
    <property type="match status" value="1"/>
</dbReference>
<dbReference type="InterPro" id="IPR003613">
    <property type="entry name" value="Ubox_domain"/>
</dbReference>
<dbReference type="Pfam" id="PF04564">
    <property type="entry name" value="U-box"/>
    <property type="match status" value="1"/>
</dbReference>
<dbReference type="SMART" id="SM00671">
    <property type="entry name" value="SEL1"/>
    <property type="match status" value="2"/>
</dbReference>
<reference evidence="5" key="1">
    <citation type="submission" date="2020-06" db="EMBL/GenBank/DDBJ databases">
        <authorList>
            <consortium name="Plant Systems Biology data submission"/>
        </authorList>
    </citation>
    <scope>NUCLEOTIDE SEQUENCE</scope>
    <source>
        <strain evidence="5">D6</strain>
    </source>
</reference>
<dbReference type="EMBL" id="CAICTM010000726">
    <property type="protein sequence ID" value="CAB9515616.1"/>
    <property type="molecule type" value="Genomic_DNA"/>
</dbReference>
<keyword evidence="3" id="KW-0472">Membrane</keyword>
<organism evidence="5 6">
    <name type="scientific">Seminavis robusta</name>
    <dbReference type="NCBI Taxonomy" id="568900"/>
    <lineage>
        <taxon>Eukaryota</taxon>
        <taxon>Sar</taxon>
        <taxon>Stramenopiles</taxon>
        <taxon>Ochrophyta</taxon>
        <taxon>Bacillariophyta</taxon>
        <taxon>Bacillariophyceae</taxon>
        <taxon>Bacillariophycidae</taxon>
        <taxon>Naviculales</taxon>
        <taxon>Naviculaceae</taxon>
        <taxon>Seminavis</taxon>
    </lineage>
</organism>
<dbReference type="InterPro" id="IPR013083">
    <property type="entry name" value="Znf_RING/FYVE/PHD"/>
</dbReference>
<dbReference type="InterPro" id="IPR050767">
    <property type="entry name" value="Sel1_AlgK"/>
</dbReference>
<dbReference type="PANTHER" id="PTHR11102:SF160">
    <property type="entry name" value="ERAD-ASSOCIATED E3 UBIQUITIN-PROTEIN LIGASE COMPONENT HRD3"/>
    <property type="match status" value="1"/>
</dbReference>
<sequence length="288" mass="32183">MSDFLWKLIGMNIGIGLGIGVWLWCLFSWFSKSQIWEPTGEVQVSPPDEFEPSDETQETQTETFEPINETAKEIPPPKELPIDDLICPICLELPWDPVIAEDGCIYDRPFIETHMESQDDQNLKSPVTNLPMGRRLIPVIRIRNHIEILVESGVISGNHAAKWNAKVQEKKVMEKFLAKAEGGDAMFDVGQNYEFGFRGFKQDHTLAFQWYERAHKAGNAAGTASLGGCYLDGKGVARQQSLGLELMSTAADQGSPTAAFILAMYGIDNGRYRFRRLERGQSTGNPLA</sequence>
<protein>
    <submittedName>
        <fullName evidence="5">Sel1 repeat</fullName>
    </submittedName>
</protein>
<dbReference type="OrthoDB" id="188553at2759"/>
<evidence type="ECO:0000313" key="5">
    <source>
        <dbReference type="EMBL" id="CAB9515616.1"/>
    </source>
</evidence>
<gene>
    <name evidence="5" type="ORF">SEMRO_727_G193630.1</name>
</gene>
<feature type="domain" description="U-box" evidence="4">
    <location>
        <begin position="84"/>
        <end position="149"/>
    </location>
</feature>
<feature type="compositionally biased region" description="Acidic residues" evidence="2">
    <location>
        <begin position="48"/>
        <end position="57"/>
    </location>
</feature>
<dbReference type="Proteomes" id="UP001153069">
    <property type="component" value="Unassembled WGS sequence"/>
</dbReference>
<evidence type="ECO:0000259" key="4">
    <source>
        <dbReference type="SMART" id="SM00504"/>
    </source>
</evidence>
<keyword evidence="6" id="KW-1185">Reference proteome</keyword>
<name>A0A9N8E6K1_9STRA</name>
<dbReference type="SUPFAM" id="SSF81901">
    <property type="entry name" value="HCP-like"/>
    <property type="match status" value="1"/>
</dbReference>
<dbReference type="Pfam" id="PF08238">
    <property type="entry name" value="Sel1"/>
    <property type="match status" value="2"/>
</dbReference>
<evidence type="ECO:0000256" key="1">
    <source>
        <dbReference type="ARBA" id="ARBA00038101"/>
    </source>
</evidence>
<comment type="similarity">
    <text evidence="1">Belongs to the sel-1 family.</text>
</comment>
<feature type="transmembrane region" description="Helical" evidence="3">
    <location>
        <begin position="6"/>
        <end position="27"/>
    </location>
</feature>
<feature type="region of interest" description="Disordered" evidence="2">
    <location>
        <begin position="41"/>
        <end position="75"/>
    </location>
</feature>
<dbReference type="SUPFAM" id="SSF57850">
    <property type="entry name" value="RING/U-box"/>
    <property type="match status" value="1"/>
</dbReference>
<dbReference type="Gene3D" id="3.30.40.10">
    <property type="entry name" value="Zinc/RING finger domain, C3HC4 (zinc finger)"/>
    <property type="match status" value="1"/>
</dbReference>
<evidence type="ECO:0000256" key="3">
    <source>
        <dbReference type="SAM" id="Phobius"/>
    </source>
</evidence>
<dbReference type="GO" id="GO:0016567">
    <property type="term" value="P:protein ubiquitination"/>
    <property type="evidence" value="ECO:0007669"/>
    <property type="project" value="InterPro"/>
</dbReference>
<dbReference type="SMART" id="SM00504">
    <property type="entry name" value="Ubox"/>
    <property type="match status" value="1"/>
</dbReference>
<accession>A0A9N8E6K1</accession>
<proteinExistence type="inferred from homology"/>
<comment type="caution">
    <text evidence="5">The sequence shown here is derived from an EMBL/GenBank/DDBJ whole genome shotgun (WGS) entry which is preliminary data.</text>
</comment>
<dbReference type="Gene3D" id="1.25.40.10">
    <property type="entry name" value="Tetratricopeptide repeat domain"/>
    <property type="match status" value="1"/>
</dbReference>